<dbReference type="EMBL" id="QHKI01000089">
    <property type="protein sequence ID" value="RSM65088.1"/>
    <property type="molecule type" value="Genomic_DNA"/>
</dbReference>
<evidence type="ECO:0000313" key="3">
    <source>
        <dbReference type="Proteomes" id="UP000287547"/>
    </source>
</evidence>
<dbReference type="PANTHER" id="PTHR33627">
    <property type="entry name" value="TRANSPOSASE"/>
    <property type="match status" value="1"/>
</dbReference>
<organism evidence="2 3">
    <name type="scientific">Kibdelosporangium aridum</name>
    <dbReference type="NCBI Taxonomy" id="2030"/>
    <lineage>
        <taxon>Bacteria</taxon>
        <taxon>Bacillati</taxon>
        <taxon>Actinomycetota</taxon>
        <taxon>Actinomycetes</taxon>
        <taxon>Pseudonocardiales</taxon>
        <taxon>Pseudonocardiaceae</taxon>
        <taxon>Kibdelosporangium</taxon>
    </lineage>
</organism>
<dbReference type="Proteomes" id="UP000287547">
    <property type="component" value="Unassembled WGS sequence"/>
</dbReference>
<name>A0A428YC08_KIBAR</name>
<dbReference type="Pfam" id="PF13546">
    <property type="entry name" value="DDE_5"/>
    <property type="match status" value="1"/>
</dbReference>
<evidence type="ECO:0000259" key="1">
    <source>
        <dbReference type="Pfam" id="PF13546"/>
    </source>
</evidence>
<feature type="domain" description="Transposase IS701-like DDE" evidence="1">
    <location>
        <begin position="5"/>
        <end position="94"/>
    </location>
</feature>
<dbReference type="OrthoDB" id="4954307at2"/>
<comment type="caution">
    <text evidence="2">The sequence shown here is derived from an EMBL/GenBank/DDBJ whole genome shotgun (WGS) entry which is preliminary data.</text>
</comment>
<accession>A0A428YC08</accession>
<protein>
    <recommendedName>
        <fullName evidence="1">Transposase IS701-like DDE domain-containing protein</fullName>
    </recommendedName>
</protein>
<sequence>MPTTGGHALVGARVYLPEDQLADVARRDTAGVPEDVRFRAKSQLAQDILTGMIADDTMPPWVAGDEVYGRSGPLRKFLQDNGIGYVMRVRCAFRAELAPGRRMRADAVAATHLTSCKHQRWWVDLLGDRVQK</sequence>
<dbReference type="PANTHER" id="PTHR33627:SF1">
    <property type="entry name" value="TRANSPOSASE"/>
    <property type="match status" value="1"/>
</dbReference>
<dbReference type="InterPro" id="IPR039365">
    <property type="entry name" value="IS701-like"/>
</dbReference>
<reference evidence="2 3" key="1">
    <citation type="submission" date="2018-05" db="EMBL/GenBank/DDBJ databases">
        <title>Evolution of GPA BGCs.</title>
        <authorList>
            <person name="Waglechner N."/>
            <person name="Wright G.D."/>
        </authorList>
    </citation>
    <scope>NUCLEOTIDE SEQUENCE [LARGE SCALE GENOMIC DNA]</scope>
    <source>
        <strain evidence="2 3">A82846</strain>
    </source>
</reference>
<gene>
    <name evidence="2" type="ORF">DMH04_49965</name>
</gene>
<evidence type="ECO:0000313" key="2">
    <source>
        <dbReference type="EMBL" id="RSM65088.1"/>
    </source>
</evidence>
<proteinExistence type="predicted"/>
<dbReference type="InterPro" id="IPR038721">
    <property type="entry name" value="IS701-like_DDE_dom"/>
</dbReference>
<dbReference type="AlphaFoldDB" id="A0A428YC08"/>